<evidence type="ECO:0000256" key="2">
    <source>
        <dbReference type="ARBA" id="ARBA00022840"/>
    </source>
</evidence>
<dbReference type="EMBL" id="CP117167">
    <property type="protein sequence ID" value="WCT12296.1"/>
    <property type="molecule type" value="Genomic_DNA"/>
</dbReference>
<evidence type="ECO:0000259" key="4">
    <source>
        <dbReference type="Pfam" id="PF06414"/>
    </source>
</evidence>
<dbReference type="InterPro" id="IPR027417">
    <property type="entry name" value="P-loop_NTPase"/>
</dbReference>
<protein>
    <submittedName>
        <fullName evidence="5">Zeta toxin family protein</fullName>
    </submittedName>
</protein>
<keyword evidence="2" id="KW-0067">ATP-binding</keyword>
<name>A0ABY7T7G8_9SPHI</name>
<keyword evidence="6" id="KW-1185">Reference proteome</keyword>
<feature type="region of interest" description="Disordered" evidence="3">
    <location>
        <begin position="198"/>
        <end position="217"/>
    </location>
</feature>
<feature type="compositionally biased region" description="Basic and acidic residues" evidence="3">
    <location>
        <begin position="199"/>
        <end position="217"/>
    </location>
</feature>
<proteinExistence type="predicted"/>
<dbReference type="RefSeq" id="WP_273630555.1">
    <property type="nucleotide sequence ID" value="NZ_CP117167.1"/>
</dbReference>
<dbReference type="PANTHER" id="PTHR39206:SF1">
    <property type="entry name" value="SLL8004 PROTEIN"/>
    <property type="match status" value="1"/>
</dbReference>
<dbReference type="PANTHER" id="PTHR39206">
    <property type="entry name" value="SLL8004 PROTEIN"/>
    <property type="match status" value="1"/>
</dbReference>
<accession>A0ABY7T7G8</accession>
<sequence>MNPQLLIIGGPNGAGKSTFSKDLSPEGALIYDADIVKARISAKFPDLPDESIYYAIEQDYLDNIDAILKLRQHFTVETNFRDAGLLSTVTRFKEASYDTTLVYMCLRSVEQSMDRVNRRVRNGGHFVDNNSISYNFNKGLKNLEYFANRFDNIEVIDVSNDVLHIKSLLSVQDKQLIYYDENSPDWTKNYLQNIARQYTKPDLDRDQDEDRYRGPRR</sequence>
<feature type="domain" description="Zeta toxin" evidence="4">
    <location>
        <begin position="2"/>
        <end position="160"/>
    </location>
</feature>
<dbReference type="Pfam" id="PF06414">
    <property type="entry name" value="Zeta_toxin"/>
    <property type="match status" value="1"/>
</dbReference>
<gene>
    <name evidence="5" type="ORF">PQO05_26590</name>
</gene>
<reference evidence="5 6" key="1">
    <citation type="submission" date="2023-02" db="EMBL/GenBank/DDBJ databases">
        <title>Genome sequence of Mucilaginibacter jinjuensis strain KACC 16571.</title>
        <authorList>
            <person name="Kim S."/>
            <person name="Heo J."/>
            <person name="Kwon S.-W."/>
        </authorList>
    </citation>
    <scope>NUCLEOTIDE SEQUENCE [LARGE SCALE GENOMIC DNA]</scope>
    <source>
        <strain evidence="5 6">KACC 16571</strain>
    </source>
</reference>
<evidence type="ECO:0000256" key="3">
    <source>
        <dbReference type="SAM" id="MobiDB-lite"/>
    </source>
</evidence>
<evidence type="ECO:0000313" key="5">
    <source>
        <dbReference type="EMBL" id="WCT12296.1"/>
    </source>
</evidence>
<dbReference type="InterPro" id="IPR010488">
    <property type="entry name" value="Zeta_toxin_domain"/>
</dbReference>
<dbReference type="SUPFAM" id="SSF52540">
    <property type="entry name" value="P-loop containing nucleoside triphosphate hydrolases"/>
    <property type="match status" value="1"/>
</dbReference>
<keyword evidence="1" id="KW-0547">Nucleotide-binding</keyword>
<evidence type="ECO:0000256" key="1">
    <source>
        <dbReference type="ARBA" id="ARBA00022741"/>
    </source>
</evidence>
<dbReference type="Proteomes" id="UP001216139">
    <property type="component" value="Chromosome"/>
</dbReference>
<evidence type="ECO:0000313" key="6">
    <source>
        <dbReference type="Proteomes" id="UP001216139"/>
    </source>
</evidence>
<organism evidence="5 6">
    <name type="scientific">Mucilaginibacter jinjuensis</name>
    <dbReference type="NCBI Taxonomy" id="1176721"/>
    <lineage>
        <taxon>Bacteria</taxon>
        <taxon>Pseudomonadati</taxon>
        <taxon>Bacteroidota</taxon>
        <taxon>Sphingobacteriia</taxon>
        <taxon>Sphingobacteriales</taxon>
        <taxon>Sphingobacteriaceae</taxon>
        <taxon>Mucilaginibacter</taxon>
    </lineage>
</organism>
<dbReference type="Gene3D" id="3.40.50.300">
    <property type="entry name" value="P-loop containing nucleotide triphosphate hydrolases"/>
    <property type="match status" value="1"/>
</dbReference>